<evidence type="ECO:0000313" key="2">
    <source>
        <dbReference type="EMBL" id="DAF96503.1"/>
    </source>
</evidence>
<feature type="transmembrane region" description="Helical" evidence="1">
    <location>
        <begin position="38"/>
        <end position="63"/>
    </location>
</feature>
<organism evidence="2">
    <name type="scientific">Microviridae sp. ctMjH1</name>
    <dbReference type="NCBI Taxonomy" id="2824994"/>
    <lineage>
        <taxon>Viruses</taxon>
        <taxon>Monodnaviria</taxon>
        <taxon>Sangervirae</taxon>
        <taxon>Phixviricota</taxon>
        <taxon>Malgrandaviricetes</taxon>
        <taxon>Petitvirales</taxon>
        <taxon>Microviridae</taxon>
    </lineage>
</organism>
<keyword evidence="1" id="KW-1133">Transmembrane helix</keyword>
<keyword evidence="1" id="KW-0472">Membrane</keyword>
<dbReference type="EMBL" id="BK016116">
    <property type="protein sequence ID" value="DAF96503.1"/>
    <property type="molecule type" value="Genomic_DNA"/>
</dbReference>
<sequence length="64" mass="7219">MRTAKTLIIVLPAINNNLGAEVNTFAPLFLVLFNFYPFFYYLSFSLSIFAAFVAVQTACSYFCC</sequence>
<keyword evidence="1" id="KW-0812">Transmembrane</keyword>
<accession>A0A8S5UPV7</accession>
<protein>
    <submittedName>
        <fullName evidence="2">Uncharacterized protein</fullName>
    </submittedName>
</protein>
<evidence type="ECO:0000256" key="1">
    <source>
        <dbReference type="SAM" id="Phobius"/>
    </source>
</evidence>
<reference evidence="2" key="1">
    <citation type="journal article" date="2021" name="Proc. Natl. Acad. Sci. U.S.A.">
        <title>A Catalog of Tens of Thousands of Viruses from Human Metagenomes Reveals Hidden Associations with Chronic Diseases.</title>
        <authorList>
            <person name="Tisza M.J."/>
            <person name="Buck C.B."/>
        </authorList>
    </citation>
    <scope>NUCLEOTIDE SEQUENCE</scope>
    <source>
        <strain evidence="2">CtMjH1</strain>
    </source>
</reference>
<proteinExistence type="predicted"/>
<name>A0A8S5UPV7_9VIRU</name>